<protein>
    <recommendedName>
        <fullName evidence="2">DUF58 domain-containing protein</fullName>
    </recommendedName>
</protein>
<keyword evidence="1" id="KW-0472">Membrane</keyword>
<dbReference type="PANTHER" id="PTHR34351">
    <property type="entry name" value="SLR1927 PROTEIN-RELATED"/>
    <property type="match status" value="1"/>
</dbReference>
<dbReference type="HOGENOM" id="CLU_026152_4_1_11"/>
<accession>U3PG43</accession>
<dbReference type="RefSeq" id="WP_021756112.1">
    <property type="nucleotide sequence ID" value="NC_022438.1"/>
</dbReference>
<dbReference type="PATRIC" id="fig|1389489.3.peg.2640"/>
<dbReference type="Proteomes" id="UP000016743">
    <property type="component" value="Chromosome"/>
</dbReference>
<keyword evidence="1" id="KW-1133">Transmembrane helix</keyword>
<proteinExistence type="predicted"/>
<name>U3PG43_LEIXC</name>
<organism evidence="3 4">
    <name type="scientific">Leifsonia xyli subsp. cynodontis DSM 46306</name>
    <dbReference type="NCBI Taxonomy" id="1389489"/>
    <lineage>
        <taxon>Bacteria</taxon>
        <taxon>Bacillati</taxon>
        <taxon>Actinomycetota</taxon>
        <taxon>Actinomycetes</taxon>
        <taxon>Micrococcales</taxon>
        <taxon>Microbacteriaceae</taxon>
        <taxon>Leifsonia</taxon>
    </lineage>
</organism>
<feature type="domain" description="DUF58" evidence="2">
    <location>
        <begin position="204"/>
        <end position="285"/>
    </location>
</feature>
<evidence type="ECO:0000256" key="1">
    <source>
        <dbReference type="SAM" id="Phobius"/>
    </source>
</evidence>
<evidence type="ECO:0000313" key="4">
    <source>
        <dbReference type="Proteomes" id="UP000016743"/>
    </source>
</evidence>
<evidence type="ECO:0000259" key="2">
    <source>
        <dbReference type="Pfam" id="PF01882"/>
    </source>
</evidence>
<dbReference type="Pfam" id="PF01882">
    <property type="entry name" value="DUF58"/>
    <property type="match status" value="1"/>
</dbReference>
<feature type="transmembrane region" description="Helical" evidence="1">
    <location>
        <begin position="47"/>
        <end position="65"/>
    </location>
</feature>
<gene>
    <name evidence="3" type="ORF">O159_27520</name>
</gene>
<keyword evidence="1" id="KW-0812">Transmembrane</keyword>
<dbReference type="PANTHER" id="PTHR34351:SF1">
    <property type="entry name" value="SLR1927 PROTEIN"/>
    <property type="match status" value="1"/>
</dbReference>
<evidence type="ECO:0000313" key="3">
    <source>
        <dbReference type="EMBL" id="AGW42643.1"/>
    </source>
</evidence>
<sequence length="400" mass="42357">MPGPERRWALERLRAALGHVTGTGRVVVAAGVGAFAAGLLLGWKEAVAAGAALLMLSAGAVFFLLRRPGDAARLEADATRTVVGCPVAVRVVLGAGTGRRWASRVEVRIGDEVREVVPRGSRGGVSALSVPALRRGLVVVGPVRTVRGDPVGLYRREVESAERLEVRVHPVTVAVPAASSGYVRDLEGTPTRDLTASDLAFHTLREYAPGDDRRHISWKSTARSGDLMVRQFEETRRSHLLVAFSLAERDYADEEEFELAVSAAASIAVRAVRDGRRLSVVTGNPADATRPALLPTIGTARLLDALAEVQLGSARVGIGRLSRLAAGTIEDVSLAYLVCGTAPTMRELRSWALRFPAGAEIVVVVCGPGRLPTLRRIGGLTVLTIGFLDDLGRSLGKAAA</sequence>
<feature type="transmembrane region" description="Helical" evidence="1">
    <location>
        <begin position="20"/>
        <end position="41"/>
    </location>
</feature>
<dbReference type="AlphaFoldDB" id="U3PG43"/>
<dbReference type="STRING" id="1389489.O159_27520"/>
<dbReference type="EMBL" id="CP006734">
    <property type="protein sequence ID" value="AGW42643.1"/>
    <property type="molecule type" value="Genomic_DNA"/>
</dbReference>
<reference evidence="3 4" key="1">
    <citation type="journal article" date="2013" name="Genome Announc.">
        <title>Complete Genome Sequence of Leifsonia xyli subsp. cynodontis Strain DSM46306, a Gram-Positive Bacterial Pathogen of Grasses.</title>
        <authorList>
            <person name="Monteiro-Vitorello C.B."/>
            <person name="Zerillo M.M."/>
            <person name="Van Sluys M.A."/>
            <person name="Camargo L.E."/>
            <person name="Kitajima J.P."/>
        </authorList>
    </citation>
    <scope>NUCLEOTIDE SEQUENCE [LARGE SCALE GENOMIC DNA]</scope>
    <source>
        <strain evidence="3 4">DSM 46306</strain>
    </source>
</reference>
<dbReference type="KEGG" id="lxy:O159_27520"/>
<dbReference type="eggNOG" id="COG1721">
    <property type="taxonomic scope" value="Bacteria"/>
</dbReference>
<keyword evidence="4" id="KW-1185">Reference proteome</keyword>
<dbReference type="InterPro" id="IPR002881">
    <property type="entry name" value="DUF58"/>
</dbReference>
<dbReference type="OrthoDB" id="9812729at2"/>